<keyword evidence="10" id="KW-1185">Reference proteome</keyword>
<dbReference type="InterPro" id="IPR034804">
    <property type="entry name" value="SQR/QFR_C/D"/>
</dbReference>
<keyword evidence="5 8" id="KW-1133">Transmembrane helix</keyword>
<dbReference type="InterPro" id="IPR018495">
    <property type="entry name" value="Succ_DH_cyt_bsu_CS"/>
</dbReference>
<evidence type="ECO:0000256" key="5">
    <source>
        <dbReference type="ARBA" id="ARBA00022989"/>
    </source>
</evidence>
<feature type="transmembrane region" description="Helical" evidence="8">
    <location>
        <begin position="104"/>
        <end position="130"/>
    </location>
</feature>
<evidence type="ECO:0000256" key="6">
    <source>
        <dbReference type="ARBA" id="ARBA00023004"/>
    </source>
</evidence>
<evidence type="ECO:0000256" key="2">
    <source>
        <dbReference type="ARBA" id="ARBA00022617"/>
    </source>
</evidence>
<organism evidence="9 10">
    <name type="scientific">Nesidiocoris tenuis</name>
    <dbReference type="NCBI Taxonomy" id="355587"/>
    <lineage>
        <taxon>Eukaryota</taxon>
        <taxon>Metazoa</taxon>
        <taxon>Ecdysozoa</taxon>
        <taxon>Arthropoda</taxon>
        <taxon>Hexapoda</taxon>
        <taxon>Insecta</taxon>
        <taxon>Pterygota</taxon>
        <taxon>Neoptera</taxon>
        <taxon>Paraneoptera</taxon>
        <taxon>Hemiptera</taxon>
        <taxon>Heteroptera</taxon>
        <taxon>Panheteroptera</taxon>
        <taxon>Cimicomorpha</taxon>
        <taxon>Miridae</taxon>
        <taxon>Dicyphina</taxon>
        <taxon>Nesidiocoris</taxon>
    </lineage>
</organism>
<dbReference type="PANTHER" id="PTHR10978">
    <property type="entry name" value="SUCCINATE DEHYDROGENASE CYTOCHROME B560 SUBUNIT"/>
    <property type="match status" value="1"/>
</dbReference>
<feature type="transmembrane region" description="Helical" evidence="8">
    <location>
        <begin position="75"/>
        <end position="92"/>
    </location>
</feature>
<dbReference type="Gene3D" id="1.20.1300.10">
    <property type="entry name" value="Fumarate reductase/succinate dehydrogenase, transmembrane subunit"/>
    <property type="match status" value="1"/>
</dbReference>
<dbReference type="InterPro" id="IPR014314">
    <property type="entry name" value="Succ_DH_cytb556"/>
</dbReference>
<evidence type="ECO:0000256" key="3">
    <source>
        <dbReference type="ARBA" id="ARBA00022692"/>
    </source>
</evidence>
<evidence type="ECO:0000313" key="9">
    <source>
        <dbReference type="EMBL" id="BES93480.1"/>
    </source>
</evidence>
<sequence length="178" mass="19598">MAYLRSLCQASRMGLALKNQPFQASFIQSRLVTLKAVPAPPPTTATFEERNIELKRPMSPHLLIYRPQLTSMMSISHRITGLALTFYAFVLGSSSLMGVDAATAIATLGMPGAVAFVGKFIIAFPFSYHLVNGIRHLTWDYGLGLTIKEVYLTGYVTLALSILLTLFLASKRTQKKVE</sequence>
<dbReference type="Proteomes" id="UP001307889">
    <property type="component" value="Chromosome 4"/>
</dbReference>
<keyword evidence="3 8" id="KW-0812">Transmembrane</keyword>
<evidence type="ECO:0000256" key="8">
    <source>
        <dbReference type="SAM" id="Phobius"/>
    </source>
</evidence>
<reference evidence="9 10" key="1">
    <citation type="submission" date="2023-09" db="EMBL/GenBank/DDBJ databases">
        <title>Nesidiocoris tenuis whole genome shotgun sequence.</title>
        <authorList>
            <person name="Shibata T."/>
            <person name="Shimoda M."/>
            <person name="Kobayashi T."/>
            <person name="Uehara T."/>
        </authorList>
    </citation>
    <scope>NUCLEOTIDE SEQUENCE [LARGE SCALE GENOMIC DNA]</scope>
    <source>
        <strain evidence="9 10">Japan</strain>
    </source>
</reference>
<name>A0ABN7ARD4_9HEMI</name>
<accession>A0ABN7ARD4</accession>
<evidence type="ECO:0000256" key="4">
    <source>
        <dbReference type="ARBA" id="ARBA00022723"/>
    </source>
</evidence>
<keyword evidence="4" id="KW-0479">Metal-binding</keyword>
<dbReference type="CDD" id="cd03499">
    <property type="entry name" value="SQR_TypeC_SdhC"/>
    <property type="match status" value="1"/>
</dbReference>
<dbReference type="PANTHER" id="PTHR10978:SF5">
    <property type="entry name" value="SUCCINATE DEHYDROGENASE CYTOCHROME B560 SUBUNIT, MITOCHONDRIAL"/>
    <property type="match status" value="1"/>
</dbReference>
<gene>
    <name evidence="9" type="ORF">NTJ_06290</name>
</gene>
<keyword evidence="2" id="KW-0349">Heme</keyword>
<dbReference type="Pfam" id="PF01127">
    <property type="entry name" value="Sdh_cyt"/>
    <property type="match status" value="1"/>
</dbReference>
<keyword evidence="6" id="KW-0408">Iron</keyword>
<evidence type="ECO:0000256" key="7">
    <source>
        <dbReference type="ARBA" id="ARBA00023136"/>
    </source>
</evidence>
<feature type="transmembrane region" description="Helical" evidence="8">
    <location>
        <begin position="150"/>
        <end position="169"/>
    </location>
</feature>
<protein>
    <submittedName>
        <fullName evidence="9">Succinate dehydrogenase</fullName>
    </submittedName>
</protein>
<evidence type="ECO:0000313" key="10">
    <source>
        <dbReference type="Proteomes" id="UP001307889"/>
    </source>
</evidence>
<dbReference type="NCBIfam" id="TIGR02970">
    <property type="entry name" value="succ_dehyd_cytB"/>
    <property type="match status" value="1"/>
</dbReference>
<dbReference type="PROSITE" id="PS01000">
    <property type="entry name" value="SDH_CYT_1"/>
    <property type="match status" value="1"/>
</dbReference>
<keyword evidence="7 8" id="KW-0472">Membrane</keyword>
<dbReference type="PROSITE" id="PS01001">
    <property type="entry name" value="SDH_CYT_2"/>
    <property type="match status" value="1"/>
</dbReference>
<comment type="subcellular location">
    <subcellularLocation>
        <location evidence="1">Membrane</location>
        <topology evidence="1">Multi-pass membrane protein</topology>
    </subcellularLocation>
</comment>
<dbReference type="InterPro" id="IPR000701">
    <property type="entry name" value="SuccDH_FuR_B_TM-su"/>
</dbReference>
<dbReference type="SUPFAM" id="SSF81343">
    <property type="entry name" value="Fumarate reductase respiratory complex transmembrane subunits"/>
    <property type="match status" value="1"/>
</dbReference>
<evidence type="ECO:0000256" key="1">
    <source>
        <dbReference type="ARBA" id="ARBA00004141"/>
    </source>
</evidence>
<dbReference type="EMBL" id="AP028912">
    <property type="protein sequence ID" value="BES93480.1"/>
    <property type="molecule type" value="Genomic_DNA"/>
</dbReference>
<proteinExistence type="predicted"/>